<keyword evidence="1" id="KW-0472">Membrane</keyword>
<dbReference type="AlphaFoldDB" id="G4SUP8"/>
<dbReference type="EMBL" id="FO082060">
    <property type="protein sequence ID" value="CCE22875.1"/>
    <property type="molecule type" value="Genomic_DNA"/>
</dbReference>
<keyword evidence="1" id="KW-1133">Transmembrane helix</keyword>
<dbReference type="Proteomes" id="UP000008315">
    <property type="component" value="Chromosome"/>
</dbReference>
<gene>
    <name evidence="2" type="ordered locus">MEALZ_1185</name>
</gene>
<dbReference type="KEGG" id="mah:MEALZ_1185"/>
<dbReference type="HOGENOM" id="CLU_1341962_0_0_6"/>
<protein>
    <submittedName>
        <fullName evidence="2">Uncharacterized protein</fullName>
    </submittedName>
</protein>
<dbReference type="STRING" id="1091494.MEALZ_1185"/>
<accession>G4SUP8</accession>
<name>G4SUP8_META2</name>
<evidence type="ECO:0000313" key="3">
    <source>
        <dbReference type="Proteomes" id="UP000008315"/>
    </source>
</evidence>
<keyword evidence="1" id="KW-0812">Transmembrane</keyword>
<feature type="transmembrane region" description="Helical" evidence="1">
    <location>
        <begin position="15"/>
        <end position="37"/>
    </location>
</feature>
<keyword evidence="3" id="KW-1185">Reference proteome</keyword>
<organism evidence="2 3">
    <name type="scientific">Methylotuvimicrobium alcaliphilum (strain DSM 19304 / NCIMB 14124 / VKM B-2133 / 20Z)</name>
    <name type="common">Methylomicrobium alcaliphilum</name>
    <dbReference type="NCBI Taxonomy" id="1091494"/>
    <lineage>
        <taxon>Bacteria</taxon>
        <taxon>Pseudomonadati</taxon>
        <taxon>Pseudomonadota</taxon>
        <taxon>Gammaproteobacteria</taxon>
        <taxon>Methylococcales</taxon>
        <taxon>Methylococcaceae</taxon>
        <taxon>Methylotuvimicrobium</taxon>
    </lineage>
</organism>
<evidence type="ECO:0000313" key="2">
    <source>
        <dbReference type="EMBL" id="CCE22875.1"/>
    </source>
</evidence>
<feature type="transmembrane region" description="Helical" evidence="1">
    <location>
        <begin position="179"/>
        <end position="201"/>
    </location>
</feature>
<evidence type="ECO:0000256" key="1">
    <source>
        <dbReference type="SAM" id="Phobius"/>
    </source>
</evidence>
<proteinExistence type="predicted"/>
<reference evidence="3" key="1">
    <citation type="journal article" date="2012" name="J. Bacteriol.">
        <title>Genome sequence of the haloalkaliphilic methanotrophic bacterium Methylomicrobium alcaliphilum 20Z.</title>
        <authorList>
            <person name="Vuilleumier S."/>
            <person name="Khmelenina V.N."/>
            <person name="Bringel F."/>
            <person name="Reshetnikov A.S."/>
            <person name="Lajus A."/>
            <person name="Mangenot S."/>
            <person name="Rouy Z."/>
            <person name="Op den Camp H.J."/>
            <person name="Jetten M.S."/>
            <person name="Dispirito A.A."/>
            <person name="Dunfield P."/>
            <person name="Klotz M.G."/>
            <person name="Semrau J.D."/>
            <person name="Stein L.Y."/>
            <person name="Barbe V."/>
            <person name="Medigue C."/>
            <person name="Trotsenko Y.A."/>
            <person name="Kalyuzhnaya M.G."/>
        </authorList>
    </citation>
    <scope>NUCLEOTIDE SEQUENCE [LARGE SCALE GENOMIC DNA]</scope>
    <source>
        <strain evidence="3">DSM 19304 / NCIMB 14124 / VKM B-2133 / 20Z</strain>
    </source>
</reference>
<sequence>MPREDNAKMSDSDSVTLLVGAGATAGAFLGIFVTALLSRASATSTLRQDWINSLRAVLSKYLTHAEIFIDVPDKNSEEAYKAKIALIEYVHQAKLYLNESEKKSGDLLQLMQELPSKYSKVEHAAKEYQNEKPKISSLMQDVLKEEWNRVRDGEILWSINNFFKLIRLPKWFYISRIRLFWVCVLLIALYAAYRFCTYGVVVQA</sequence>